<evidence type="ECO:0000256" key="5">
    <source>
        <dbReference type="SAM" id="Phobius"/>
    </source>
</evidence>
<gene>
    <name evidence="6" type="ORF">BCR35DRAFT_349400</name>
</gene>
<name>A0A1Y2G3R9_9BASI</name>
<dbReference type="OrthoDB" id="448280at2759"/>
<evidence type="ECO:0000256" key="3">
    <source>
        <dbReference type="ARBA" id="ARBA00022989"/>
    </source>
</evidence>
<keyword evidence="7" id="KW-1185">Reference proteome</keyword>
<dbReference type="PANTHER" id="PTHR11040:SF32">
    <property type="entry name" value="ZINC-REGULATED TRANSPORTER 1"/>
    <property type="match status" value="1"/>
</dbReference>
<protein>
    <submittedName>
        <fullName evidence="6">ZIP zinc transporter-domain-containing protein</fullName>
    </submittedName>
</protein>
<feature type="transmembrane region" description="Helical" evidence="5">
    <location>
        <begin position="232"/>
        <end position="252"/>
    </location>
</feature>
<feature type="transmembrane region" description="Helical" evidence="5">
    <location>
        <begin position="20"/>
        <end position="39"/>
    </location>
</feature>
<dbReference type="GO" id="GO:0005886">
    <property type="term" value="C:plasma membrane"/>
    <property type="evidence" value="ECO:0007669"/>
    <property type="project" value="TreeGrafter"/>
</dbReference>
<feature type="transmembrane region" description="Helical" evidence="5">
    <location>
        <begin position="193"/>
        <end position="212"/>
    </location>
</feature>
<feature type="transmembrane region" description="Helical" evidence="5">
    <location>
        <begin position="161"/>
        <end position="181"/>
    </location>
</feature>
<dbReference type="FunCoup" id="A0A1Y2G3R9">
    <property type="interactions" value="258"/>
</dbReference>
<evidence type="ECO:0000256" key="2">
    <source>
        <dbReference type="ARBA" id="ARBA00022692"/>
    </source>
</evidence>
<feature type="transmembrane region" description="Helical" evidence="5">
    <location>
        <begin position="60"/>
        <end position="79"/>
    </location>
</feature>
<feature type="transmembrane region" description="Helical" evidence="5">
    <location>
        <begin position="127"/>
        <end position="149"/>
    </location>
</feature>
<dbReference type="PANTHER" id="PTHR11040">
    <property type="entry name" value="ZINC/IRON TRANSPORTER"/>
    <property type="match status" value="1"/>
</dbReference>
<proteinExistence type="predicted"/>
<organism evidence="6 7">
    <name type="scientific">Leucosporidium creatinivorum</name>
    <dbReference type="NCBI Taxonomy" id="106004"/>
    <lineage>
        <taxon>Eukaryota</taxon>
        <taxon>Fungi</taxon>
        <taxon>Dikarya</taxon>
        <taxon>Basidiomycota</taxon>
        <taxon>Pucciniomycotina</taxon>
        <taxon>Microbotryomycetes</taxon>
        <taxon>Leucosporidiales</taxon>
        <taxon>Leucosporidium</taxon>
    </lineage>
</organism>
<feature type="transmembrane region" description="Helical" evidence="5">
    <location>
        <begin position="99"/>
        <end position="120"/>
    </location>
</feature>
<dbReference type="Pfam" id="PF02535">
    <property type="entry name" value="Zip"/>
    <property type="match status" value="2"/>
</dbReference>
<dbReference type="Proteomes" id="UP000193467">
    <property type="component" value="Unassembled WGS sequence"/>
</dbReference>
<keyword evidence="2 5" id="KW-0812">Transmembrane</keyword>
<dbReference type="STRING" id="106004.A0A1Y2G3R9"/>
<evidence type="ECO:0000313" key="7">
    <source>
        <dbReference type="Proteomes" id="UP000193467"/>
    </source>
</evidence>
<evidence type="ECO:0000313" key="6">
    <source>
        <dbReference type="EMBL" id="ORY91603.1"/>
    </source>
</evidence>
<accession>A0A1Y2G3R9</accession>
<comment type="caution">
    <text evidence="6">The sequence shown here is derived from an EMBL/GenBank/DDBJ whole genome shotgun (WGS) entry which is preliminary data.</text>
</comment>
<comment type="subcellular location">
    <subcellularLocation>
        <location evidence="1">Membrane</location>
        <topology evidence="1">Multi-pass membrane protein</topology>
    </subcellularLocation>
</comment>
<keyword evidence="4 5" id="KW-0472">Membrane</keyword>
<dbReference type="InParanoid" id="A0A1Y2G3R9"/>
<dbReference type="AlphaFoldDB" id="A0A1Y2G3R9"/>
<reference evidence="6 7" key="1">
    <citation type="submission" date="2016-07" db="EMBL/GenBank/DDBJ databases">
        <title>Pervasive Adenine N6-methylation of Active Genes in Fungi.</title>
        <authorList>
            <consortium name="DOE Joint Genome Institute"/>
            <person name="Mondo S.J."/>
            <person name="Dannebaum R.O."/>
            <person name="Kuo R.C."/>
            <person name="Labutti K."/>
            <person name="Haridas S."/>
            <person name="Kuo A."/>
            <person name="Salamov A."/>
            <person name="Ahrendt S.R."/>
            <person name="Lipzen A."/>
            <person name="Sullivan W."/>
            <person name="Andreopoulos W.B."/>
            <person name="Clum A."/>
            <person name="Lindquist E."/>
            <person name="Daum C."/>
            <person name="Ramamoorthy G.K."/>
            <person name="Gryganskyi A."/>
            <person name="Culley D."/>
            <person name="Magnuson J.K."/>
            <person name="James T.Y."/>
            <person name="O'Malley M.A."/>
            <person name="Stajich J.E."/>
            <person name="Spatafora J.W."/>
            <person name="Visel A."/>
            <person name="Grigoriev I.V."/>
        </authorList>
    </citation>
    <scope>NUCLEOTIDE SEQUENCE [LARGE SCALE GENOMIC DNA]</scope>
    <source>
        <strain evidence="6 7">62-1032</strain>
    </source>
</reference>
<evidence type="ECO:0000256" key="1">
    <source>
        <dbReference type="ARBA" id="ARBA00004141"/>
    </source>
</evidence>
<evidence type="ECO:0000256" key="4">
    <source>
        <dbReference type="ARBA" id="ARBA00023136"/>
    </source>
</evidence>
<sequence length="255" mass="27084">MSNLDDPCAGEPISNIPLRIGAIFVILITSLLGTLFPIASLRLPYLHHLIPGTFFEFSKFFSSGIILSTGLIHLLSPAADEELSPSNTLAQGGCLPNGWGSYPFAYAICLSVIIGIDLAVTGAGFQVLFIVIVFHQMFEGLGVGTRLAFLRLPPSYAWLPYFGALLYAIVTPLGMIIGLAVRSHLSMSSAAASLASGILDSVSAGILIYAATVQLMAAEFIQSRRWLVCSWGRLWFAVGSFGAGAGVMALLAKWA</sequence>
<keyword evidence="3 5" id="KW-1133">Transmembrane helix</keyword>
<dbReference type="GO" id="GO:0005385">
    <property type="term" value="F:zinc ion transmembrane transporter activity"/>
    <property type="evidence" value="ECO:0007669"/>
    <property type="project" value="TreeGrafter"/>
</dbReference>
<dbReference type="InterPro" id="IPR003689">
    <property type="entry name" value="ZIP"/>
</dbReference>
<dbReference type="EMBL" id="MCGR01000002">
    <property type="protein sequence ID" value="ORY91603.1"/>
    <property type="molecule type" value="Genomic_DNA"/>
</dbReference>